<reference evidence="1" key="1">
    <citation type="submission" date="2022-03" db="EMBL/GenBank/DDBJ databases">
        <authorList>
            <person name="Alioto T."/>
            <person name="Alioto T."/>
            <person name="Gomez Garrido J."/>
        </authorList>
    </citation>
    <scope>NUCLEOTIDE SEQUENCE</scope>
</reference>
<dbReference type="Proteomes" id="UP001295444">
    <property type="component" value="Chromosome 12"/>
</dbReference>
<keyword evidence="2" id="KW-1185">Reference proteome</keyword>
<proteinExistence type="predicted"/>
<protein>
    <submittedName>
        <fullName evidence="1">Uncharacterized protein</fullName>
    </submittedName>
</protein>
<organism evidence="1 2">
    <name type="scientific">Pelobates cultripes</name>
    <name type="common">Western spadefoot toad</name>
    <dbReference type="NCBI Taxonomy" id="61616"/>
    <lineage>
        <taxon>Eukaryota</taxon>
        <taxon>Metazoa</taxon>
        <taxon>Chordata</taxon>
        <taxon>Craniata</taxon>
        <taxon>Vertebrata</taxon>
        <taxon>Euteleostomi</taxon>
        <taxon>Amphibia</taxon>
        <taxon>Batrachia</taxon>
        <taxon>Anura</taxon>
        <taxon>Pelobatoidea</taxon>
        <taxon>Pelobatidae</taxon>
        <taxon>Pelobates</taxon>
    </lineage>
</organism>
<dbReference type="EMBL" id="OW240923">
    <property type="protein sequence ID" value="CAH2324657.1"/>
    <property type="molecule type" value="Genomic_DNA"/>
</dbReference>
<evidence type="ECO:0000313" key="2">
    <source>
        <dbReference type="Proteomes" id="UP001295444"/>
    </source>
</evidence>
<gene>
    <name evidence="1" type="ORF">PECUL_23A004948</name>
</gene>
<name>A0AAD1WVT2_PELCU</name>
<dbReference type="AlphaFoldDB" id="A0AAD1WVT2"/>
<sequence>MHDIDARMGALEELTDELCLANSEVVDKIYKMEAYHKCLVEKLSDLEYRSRRNNIWIR</sequence>
<accession>A0AAD1WVT2</accession>
<evidence type="ECO:0000313" key="1">
    <source>
        <dbReference type="EMBL" id="CAH2324657.1"/>
    </source>
</evidence>